<keyword evidence="2" id="KW-0808">Transferase</keyword>
<dbReference type="InterPro" id="IPR002575">
    <property type="entry name" value="Aminoglycoside_PTrfase"/>
</dbReference>
<protein>
    <submittedName>
        <fullName evidence="2">Thiamine kinase</fullName>
        <ecNumber evidence="2">2.7.1.89</ecNumber>
    </submittedName>
</protein>
<keyword evidence="3" id="KW-1185">Reference proteome</keyword>
<gene>
    <name evidence="2" type="primary">thiK</name>
    <name evidence="2" type="ORF">BPA30113_07342</name>
</gene>
<keyword evidence="2" id="KW-0418">Kinase</keyword>
<dbReference type="AlphaFoldDB" id="A0A6P2S8I1"/>
<dbReference type="EMBL" id="CABVQD010000053">
    <property type="protein sequence ID" value="VWC46404.1"/>
    <property type="molecule type" value="Genomic_DNA"/>
</dbReference>
<reference evidence="2 3" key="1">
    <citation type="submission" date="2019-09" db="EMBL/GenBank/DDBJ databases">
        <authorList>
            <person name="Depoorter E."/>
        </authorList>
    </citation>
    <scope>NUCLEOTIDE SEQUENCE [LARGE SCALE GENOMIC DNA]</scope>
    <source>
        <strain evidence="2">LMG 30113</strain>
    </source>
</reference>
<feature type="domain" description="Aminoglycoside phosphotransferase" evidence="1">
    <location>
        <begin position="31"/>
        <end position="232"/>
    </location>
</feature>
<dbReference type="RefSeq" id="WP_052001625.1">
    <property type="nucleotide sequence ID" value="NZ_CABVQD010000053.1"/>
</dbReference>
<proteinExistence type="predicted"/>
<sequence>MTPSTLEHPRTLQALERIRRLPCWRGEPEAVEALAGGITNQNYRVSADGATYVVRLGGNIPANHVMRFNEHAASQAAADLGLSPSVRYAEDDVLVIDYLPSRTLKPHQVGDHLPGILSLLRRTHAGMASRLRGPALSYWLFHVIQDNLHTLREHRFDADLDTLERQARQLERAVGPVDLRYCHNDLLAANILDDGERLWLIDWDYAGFNSPLADLGSLASNNHLSTEQERWLLEHYDECPPSQARWRAYLAMKTASSLKETLWSMTSECISSIDFDYAAYSRTNLAGFNRAWEEFLQS</sequence>
<dbReference type="GO" id="GO:0005737">
    <property type="term" value="C:cytoplasm"/>
    <property type="evidence" value="ECO:0007669"/>
    <property type="project" value="TreeGrafter"/>
</dbReference>
<dbReference type="InterPro" id="IPR011009">
    <property type="entry name" value="Kinase-like_dom_sf"/>
</dbReference>
<dbReference type="Proteomes" id="UP000494330">
    <property type="component" value="Unassembled WGS sequence"/>
</dbReference>
<evidence type="ECO:0000313" key="3">
    <source>
        <dbReference type="Proteomes" id="UP000494330"/>
    </source>
</evidence>
<accession>A0A6P2S8I1</accession>
<dbReference type="GO" id="GO:0004305">
    <property type="term" value="F:ethanolamine kinase activity"/>
    <property type="evidence" value="ECO:0007669"/>
    <property type="project" value="TreeGrafter"/>
</dbReference>
<dbReference type="Gene3D" id="3.90.1200.10">
    <property type="match status" value="1"/>
</dbReference>
<name>A0A6P2S8I1_9BURK</name>
<organism evidence="2 3">
    <name type="scientific">Burkholderia paludis</name>
    <dbReference type="NCBI Taxonomy" id="1506587"/>
    <lineage>
        <taxon>Bacteria</taxon>
        <taxon>Pseudomonadati</taxon>
        <taxon>Pseudomonadota</taxon>
        <taxon>Betaproteobacteria</taxon>
        <taxon>Burkholderiales</taxon>
        <taxon>Burkholderiaceae</taxon>
        <taxon>Burkholderia</taxon>
        <taxon>Burkholderia cepacia complex</taxon>
    </lineage>
</organism>
<dbReference type="CDD" id="cd05151">
    <property type="entry name" value="ChoK-like"/>
    <property type="match status" value="1"/>
</dbReference>
<dbReference type="GO" id="GO:0019165">
    <property type="term" value="F:thiamine kinase activity"/>
    <property type="evidence" value="ECO:0007669"/>
    <property type="project" value="UniProtKB-EC"/>
</dbReference>
<evidence type="ECO:0000313" key="2">
    <source>
        <dbReference type="EMBL" id="VWC46404.1"/>
    </source>
</evidence>
<dbReference type="Gene3D" id="3.30.200.20">
    <property type="entry name" value="Phosphorylase Kinase, domain 1"/>
    <property type="match status" value="1"/>
</dbReference>
<dbReference type="GO" id="GO:0006646">
    <property type="term" value="P:phosphatidylethanolamine biosynthetic process"/>
    <property type="evidence" value="ECO:0007669"/>
    <property type="project" value="TreeGrafter"/>
</dbReference>
<dbReference type="EC" id="2.7.1.89" evidence="2"/>
<dbReference type="Pfam" id="PF01636">
    <property type="entry name" value="APH"/>
    <property type="match status" value="1"/>
</dbReference>
<dbReference type="PANTHER" id="PTHR22603:SF66">
    <property type="entry name" value="ETHANOLAMINE KINASE"/>
    <property type="match status" value="1"/>
</dbReference>
<dbReference type="PANTHER" id="PTHR22603">
    <property type="entry name" value="CHOLINE/ETHANOALAMINE KINASE"/>
    <property type="match status" value="1"/>
</dbReference>
<dbReference type="SUPFAM" id="SSF56112">
    <property type="entry name" value="Protein kinase-like (PK-like)"/>
    <property type="match status" value="1"/>
</dbReference>
<evidence type="ECO:0000259" key="1">
    <source>
        <dbReference type="Pfam" id="PF01636"/>
    </source>
</evidence>